<evidence type="ECO:0000256" key="1">
    <source>
        <dbReference type="ARBA" id="ARBA00022679"/>
    </source>
</evidence>
<feature type="domain" description="GST N-terminal" evidence="5">
    <location>
        <begin position="5"/>
        <end position="84"/>
    </location>
</feature>
<dbReference type="InterPro" id="IPR045074">
    <property type="entry name" value="GST_C_Tau"/>
</dbReference>
<name>A0A1S3AWG1_CUCME</name>
<evidence type="ECO:0000313" key="9">
    <source>
        <dbReference type="RefSeq" id="XP_008438431.1"/>
    </source>
</evidence>
<evidence type="ECO:0000256" key="2">
    <source>
        <dbReference type="ARBA" id="ARBA00025743"/>
    </source>
</evidence>
<dbReference type="InterPro" id="IPR036249">
    <property type="entry name" value="Thioredoxin-like_sf"/>
</dbReference>
<comment type="subcellular location">
    <subcellularLocation>
        <location evidence="4">Cytoplasm</location>
        <location evidence="4">Cytosol</location>
    </subcellularLocation>
</comment>
<dbReference type="PROSITE" id="PS50405">
    <property type="entry name" value="GST_CTER"/>
    <property type="match status" value="1"/>
</dbReference>
<evidence type="ECO:0000259" key="6">
    <source>
        <dbReference type="PROSITE" id="PS50405"/>
    </source>
</evidence>
<comment type="function">
    <text evidence="4">Is involved in the conjugation of reduced glutathione to a wide number of exogenous and endogenous hydrophobic electrophiles.</text>
</comment>
<dbReference type="Proteomes" id="UP001652600">
    <property type="component" value="Chromosome 6"/>
</dbReference>
<dbReference type="SUPFAM" id="SSF47616">
    <property type="entry name" value="GST C-terminal domain-like"/>
    <property type="match status" value="1"/>
</dbReference>
<dbReference type="EnsemblPlants" id="MELO3C006357.2.1">
    <property type="protein sequence ID" value="MELO3C006357.2.1"/>
    <property type="gene ID" value="MELO3C006357.2"/>
</dbReference>
<dbReference type="GO" id="GO:0006749">
    <property type="term" value="P:glutathione metabolic process"/>
    <property type="evidence" value="ECO:0007669"/>
    <property type="project" value="InterPro"/>
</dbReference>
<gene>
    <name evidence="9" type="primary">LOC103483526</name>
    <name evidence="7" type="synonym">103483526</name>
</gene>
<dbReference type="PROSITE" id="PS50404">
    <property type="entry name" value="GST_NTER"/>
    <property type="match status" value="1"/>
</dbReference>
<dbReference type="EC" id="2.5.1.18" evidence="4"/>
<dbReference type="OrthoDB" id="4951845at2759"/>
<evidence type="ECO:0000313" key="7">
    <source>
        <dbReference type="EnsemblPlants" id="MELO3C006357.2.1"/>
    </source>
</evidence>
<dbReference type="Pfam" id="PF02798">
    <property type="entry name" value="GST_N"/>
    <property type="match status" value="1"/>
</dbReference>
<dbReference type="FunFam" id="1.20.1050.10:FF:000012">
    <property type="entry name" value="Tau class glutathione S-transferase"/>
    <property type="match status" value="1"/>
</dbReference>
<dbReference type="Pfam" id="PF13410">
    <property type="entry name" value="GST_C_2"/>
    <property type="match status" value="1"/>
</dbReference>
<dbReference type="SFLD" id="SFLDG01152">
    <property type="entry name" value="Main.3:_Omega-_and_Tau-like"/>
    <property type="match status" value="1"/>
</dbReference>
<proteinExistence type="inferred from homology"/>
<sequence>MEEEEEVKLHGSWASPFTYRVIWALQLKHIPYHFIQEDMANKSPLLLHYNPVYKKIPVLIHAGNPICESAVILEYINDTWPENPLLPSDPFDRATARFWIKFIEDKEATMRRIFTAGEEEREEARRETLEVLKTIEERGIGDRKFFGGEEINMVDLVYGWMAVWIKVFEEVLDMKIMDGLEFPRLHAWAENFKAAAVIRDHIPDHHQMVLHLRRRRQELLRSPSN</sequence>
<dbReference type="RefSeq" id="XP_008438431.1">
    <property type="nucleotide sequence ID" value="XM_008440209.2"/>
</dbReference>
<dbReference type="SFLD" id="SFLDG00358">
    <property type="entry name" value="Main_(cytGST)"/>
    <property type="match status" value="1"/>
</dbReference>
<dbReference type="Gramene" id="MELO3C006357.2.1">
    <property type="protein sequence ID" value="MELO3C006357.2.1"/>
    <property type="gene ID" value="MELO3C006357.2"/>
</dbReference>
<dbReference type="Gene3D" id="3.40.30.10">
    <property type="entry name" value="Glutaredoxin"/>
    <property type="match status" value="1"/>
</dbReference>
<dbReference type="SFLD" id="SFLDS00019">
    <property type="entry name" value="Glutathione_Transferase_(cytos"/>
    <property type="match status" value="1"/>
</dbReference>
<dbReference type="PANTHER" id="PTHR11260">
    <property type="entry name" value="GLUTATHIONE S-TRANSFERASE, GST, SUPERFAMILY, GST DOMAIN CONTAINING"/>
    <property type="match status" value="1"/>
</dbReference>
<dbReference type="GO" id="GO:0005829">
    <property type="term" value="C:cytosol"/>
    <property type="evidence" value="ECO:0007669"/>
    <property type="project" value="UniProtKB-SubCell"/>
</dbReference>
<dbReference type="CDD" id="cd03058">
    <property type="entry name" value="GST_N_Tau"/>
    <property type="match status" value="1"/>
</dbReference>
<dbReference type="KEGG" id="cmo:103483526"/>
<evidence type="ECO:0000256" key="4">
    <source>
        <dbReference type="RuleBase" id="RU369102"/>
    </source>
</evidence>
<reference evidence="9" key="2">
    <citation type="submission" date="2025-04" db="UniProtKB">
        <authorList>
            <consortium name="RefSeq"/>
        </authorList>
    </citation>
    <scope>IDENTIFICATION</scope>
</reference>
<dbReference type="AlphaFoldDB" id="A0A1S3AWG1"/>
<dbReference type="InterPro" id="IPR036282">
    <property type="entry name" value="Glutathione-S-Trfase_C_sf"/>
</dbReference>
<dbReference type="FunFam" id="3.40.30.10:FF:000044">
    <property type="entry name" value="Glutathione S-transferase GSTU6"/>
    <property type="match status" value="1"/>
</dbReference>
<keyword evidence="4" id="KW-0963">Cytoplasm</keyword>
<dbReference type="InterPro" id="IPR004045">
    <property type="entry name" value="Glutathione_S-Trfase_N"/>
</dbReference>
<dbReference type="InParanoid" id="A0A1S3AWG1"/>
<dbReference type="InterPro" id="IPR045073">
    <property type="entry name" value="Omega/Tau-like"/>
</dbReference>
<accession>A0A1S3AWG1</accession>
<evidence type="ECO:0000313" key="8">
    <source>
        <dbReference type="Proteomes" id="UP001652600"/>
    </source>
</evidence>
<dbReference type="PANTHER" id="PTHR11260:SF679">
    <property type="entry name" value="GLUTATHIONE TRANSFERASE"/>
    <property type="match status" value="1"/>
</dbReference>
<comment type="catalytic activity">
    <reaction evidence="3 4">
        <text>RX + glutathione = an S-substituted glutathione + a halide anion + H(+)</text>
        <dbReference type="Rhea" id="RHEA:16437"/>
        <dbReference type="ChEBI" id="CHEBI:15378"/>
        <dbReference type="ChEBI" id="CHEBI:16042"/>
        <dbReference type="ChEBI" id="CHEBI:17792"/>
        <dbReference type="ChEBI" id="CHEBI:57925"/>
        <dbReference type="ChEBI" id="CHEBI:90779"/>
        <dbReference type="EC" id="2.5.1.18"/>
    </reaction>
</comment>
<reference evidence="7" key="1">
    <citation type="submission" date="2023-03" db="UniProtKB">
        <authorList>
            <consortium name="EnsemblPlants"/>
        </authorList>
    </citation>
    <scope>IDENTIFICATION</scope>
</reference>
<protein>
    <recommendedName>
        <fullName evidence="4">Glutathione S-transferase</fullName>
        <ecNumber evidence="4">2.5.1.18</ecNumber>
    </recommendedName>
</protein>
<feature type="domain" description="GST C-terminal" evidence="6">
    <location>
        <begin position="89"/>
        <end position="219"/>
    </location>
</feature>
<dbReference type="eggNOG" id="KOG0406">
    <property type="taxonomic scope" value="Eukaryota"/>
</dbReference>
<dbReference type="InterPro" id="IPR040079">
    <property type="entry name" value="Glutathione_S-Trfase"/>
</dbReference>
<comment type="similarity">
    <text evidence="2">Belongs to the GST superfamily. Tau family.</text>
</comment>
<dbReference type="InterPro" id="IPR010987">
    <property type="entry name" value="Glutathione-S-Trfase_C-like"/>
</dbReference>
<evidence type="ECO:0000256" key="3">
    <source>
        <dbReference type="ARBA" id="ARBA00047960"/>
    </source>
</evidence>
<keyword evidence="8" id="KW-1185">Reference proteome</keyword>
<dbReference type="GeneID" id="103483526"/>
<dbReference type="GO" id="GO:0004364">
    <property type="term" value="F:glutathione transferase activity"/>
    <property type="evidence" value="ECO:0007669"/>
    <property type="project" value="UniProtKB-UniRule"/>
</dbReference>
<dbReference type="Gene3D" id="1.20.1050.10">
    <property type="match status" value="1"/>
</dbReference>
<keyword evidence="1 4" id="KW-0808">Transferase</keyword>
<dbReference type="SMR" id="A0A1S3AWG1"/>
<evidence type="ECO:0000259" key="5">
    <source>
        <dbReference type="PROSITE" id="PS50404"/>
    </source>
</evidence>
<dbReference type="SUPFAM" id="SSF52833">
    <property type="entry name" value="Thioredoxin-like"/>
    <property type="match status" value="1"/>
</dbReference>
<dbReference type="CDD" id="cd03185">
    <property type="entry name" value="GST_C_Tau"/>
    <property type="match status" value="1"/>
</dbReference>
<organism evidence="8 9">
    <name type="scientific">Cucumis melo</name>
    <name type="common">Muskmelon</name>
    <dbReference type="NCBI Taxonomy" id="3656"/>
    <lineage>
        <taxon>Eukaryota</taxon>
        <taxon>Viridiplantae</taxon>
        <taxon>Streptophyta</taxon>
        <taxon>Embryophyta</taxon>
        <taxon>Tracheophyta</taxon>
        <taxon>Spermatophyta</taxon>
        <taxon>Magnoliopsida</taxon>
        <taxon>eudicotyledons</taxon>
        <taxon>Gunneridae</taxon>
        <taxon>Pentapetalae</taxon>
        <taxon>rosids</taxon>
        <taxon>fabids</taxon>
        <taxon>Cucurbitales</taxon>
        <taxon>Cucurbitaceae</taxon>
        <taxon>Benincaseae</taxon>
        <taxon>Cucumis</taxon>
    </lineage>
</organism>